<protein>
    <submittedName>
        <fullName evidence="3">Tonb-dependent receptor</fullName>
    </submittedName>
</protein>
<dbReference type="NCBIfam" id="TIGR04057">
    <property type="entry name" value="SusC_RagA_signa"/>
    <property type="match status" value="1"/>
</dbReference>
<proteinExistence type="predicted"/>
<dbReference type="PANTHER" id="PTHR30069">
    <property type="entry name" value="TONB-DEPENDENT OUTER MEMBRANE RECEPTOR"/>
    <property type="match status" value="1"/>
</dbReference>
<sequence length="282" mass="30733">MLKESSELLDEVVVIGYGAVRKSDLTSSISTVKGEEITELVTGNAMDALQGKVNGVQVISGGGPGVIPKVLIRGVTTVNGSNPLYVVDGMPVGDNINFLNNNDIASMEVLKDASAAAIYGTRASNGVILITTKKGKQGKTNISFSASAGFQTLAKPDIAGITEYKEVFNKRYENDDRQSIWKDTGTLTNPNGTDWWDEVVNKTALVQNYSINVSGGSEKLVYNFSLGYFRNDSQYDYGYWDKINTRLNTEYTFNKYVKLGVDIAPRVESWDDTPNLFSAAMS</sequence>
<dbReference type="AlphaFoldDB" id="J9GFS6"/>
<dbReference type="GO" id="GO:0009279">
    <property type="term" value="C:cell outer membrane"/>
    <property type="evidence" value="ECO:0007669"/>
    <property type="project" value="TreeGrafter"/>
</dbReference>
<dbReference type="SUPFAM" id="SSF56935">
    <property type="entry name" value="Porins"/>
    <property type="match status" value="1"/>
</dbReference>
<dbReference type="GO" id="GO:0015344">
    <property type="term" value="F:siderophore uptake transmembrane transporter activity"/>
    <property type="evidence" value="ECO:0007669"/>
    <property type="project" value="TreeGrafter"/>
</dbReference>
<feature type="domain" description="TonB-dependent receptor plug" evidence="2">
    <location>
        <begin position="22"/>
        <end position="127"/>
    </location>
</feature>
<dbReference type="InterPro" id="IPR023997">
    <property type="entry name" value="TonB-dep_OMP_SusC/RagA_CS"/>
</dbReference>
<dbReference type="EMBL" id="AMCI01004390">
    <property type="protein sequence ID" value="EJW98189.1"/>
    <property type="molecule type" value="Genomic_DNA"/>
</dbReference>
<organism evidence="3">
    <name type="scientific">gut metagenome</name>
    <dbReference type="NCBI Taxonomy" id="749906"/>
    <lineage>
        <taxon>unclassified sequences</taxon>
        <taxon>metagenomes</taxon>
        <taxon>organismal metagenomes</taxon>
    </lineage>
</organism>
<evidence type="ECO:0000313" key="3">
    <source>
        <dbReference type="EMBL" id="EJW98189.1"/>
    </source>
</evidence>
<comment type="caution">
    <text evidence="3">The sequence shown here is derived from an EMBL/GenBank/DDBJ whole genome shotgun (WGS) entry which is preliminary data.</text>
</comment>
<reference evidence="3" key="1">
    <citation type="journal article" date="2012" name="PLoS ONE">
        <title>Gene sets for utilization of primary and secondary nutrition supplies in the distal gut of endangered iberian lynx.</title>
        <authorList>
            <person name="Alcaide M."/>
            <person name="Messina E."/>
            <person name="Richter M."/>
            <person name="Bargiela R."/>
            <person name="Peplies J."/>
            <person name="Huws S.A."/>
            <person name="Newbold C.J."/>
            <person name="Golyshin P.N."/>
            <person name="Simon M.A."/>
            <person name="Lopez G."/>
            <person name="Yakimov M.M."/>
            <person name="Ferrer M."/>
        </authorList>
    </citation>
    <scope>NUCLEOTIDE SEQUENCE</scope>
</reference>
<feature type="non-terminal residue" evidence="3">
    <location>
        <position position="282"/>
    </location>
</feature>
<dbReference type="InterPro" id="IPR037066">
    <property type="entry name" value="Plug_dom_sf"/>
</dbReference>
<name>J9GFS6_9ZZZZ</name>
<dbReference type="PROSITE" id="PS52016">
    <property type="entry name" value="TONB_DEPENDENT_REC_3"/>
    <property type="match status" value="1"/>
</dbReference>
<dbReference type="GO" id="GO:0044718">
    <property type="term" value="P:siderophore transmembrane transport"/>
    <property type="evidence" value="ECO:0007669"/>
    <property type="project" value="TreeGrafter"/>
</dbReference>
<evidence type="ECO:0000259" key="2">
    <source>
        <dbReference type="Pfam" id="PF07715"/>
    </source>
</evidence>
<accession>J9GFS6</accession>
<keyword evidence="1" id="KW-0732">Signal</keyword>
<keyword evidence="3" id="KW-0675">Receptor</keyword>
<dbReference type="PANTHER" id="PTHR30069:SF29">
    <property type="entry name" value="HEMOGLOBIN AND HEMOGLOBIN-HAPTOGLOBIN-BINDING PROTEIN 1-RELATED"/>
    <property type="match status" value="1"/>
</dbReference>
<dbReference type="Gene3D" id="2.170.130.10">
    <property type="entry name" value="TonB-dependent receptor, plug domain"/>
    <property type="match status" value="1"/>
</dbReference>
<dbReference type="InterPro" id="IPR012910">
    <property type="entry name" value="Plug_dom"/>
</dbReference>
<gene>
    <name evidence="3" type="ORF">EVA_13704</name>
</gene>
<evidence type="ECO:0000256" key="1">
    <source>
        <dbReference type="ARBA" id="ARBA00022729"/>
    </source>
</evidence>
<dbReference type="Pfam" id="PF07715">
    <property type="entry name" value="Plug"/>
    <property type="match status" value="1"/>
</dbReference>
<dbReference type="InterPro" id="IPR039426">
    <property type="entry name" value="TonB-dep_rcpt-like"/>
</dbReference>